<name>A0A1G8NIL2_9BACL</name>
<evidence type="ECO:0000256" key="1">
    <source>
        <dbReference type="SAM" id="Phobius"/>
    </source>
</evidence>
<sequence>MNKTHEITTDSSRYWGTIRLFISLLITAFVSIWITSGIGFTSNVLVMFTSKDFFRGEFAYSYPASKLVWMAGQYVLAGGAFALAWYAYWWTLSSHSETRFIRCFPLQLLLAYVPLLLLFLQINPVYNPDQMIPLAAGEVKFSLCMGMSAVLLFPFYSICAYRFELRPNAPPSRTVRLLILLISFALIAMGLLPILWRIAPHLYPGLNNFPNFY</sequence>
<proteinExistence type="predicted"/>
<evidence type="ECO:0000313" key="2">
    <source>
        <dbReference type="EMBL" id="SDI80033.1"/>
    </source>
</evidence>
<dbReference type="EMBL" id="FNDX01000008">
    <property type="protein sequence ID" value="SDI80033.1"/>
    <property type="molecule type" value="Genomic_DNA"/>
</dbReference>
<gene>
    <name evidence="2" type="ORF">SAMN05216192_108153</name>
</gene>
<feature type="transmembrane region" description="Helical" evidence="1">
    <location>
        <begin position="175"/>
        <end position="196"/>
    </location>
</feature>
<dbReference type="RefSeq" id="WP_090713962.1">
    <property type="nucleotide sequence ID" value="NZ_CBCSKY010000006.1"/>
</dbReference>
<keyword evidence="1" id="KW-0472">Membrane</keyword>
<dbReference type="AlphaFoldDB" id="A0A1G8NIL2"/>
<keyword evidence="3" id="KW-1185">Reference proteome</keyword>
<keyword evidence="1" id="KW-0812">Transmembrane</keyword>
<accession>A0A1G8NIL2</accession>
<feature type="transmembrane region" description="Helical" evidence="1">
    <location>
        <begin position="100"/>
        <end position="120"/>
    </location>
</feature>
<organism evidence="2 3">
    <name type="scientific">Paenibacillus typhae</name>
    <dbReference type="NCBI Taxonomy" id="1174501"/>
    <lineage>
        <taxon>Bacteria</taxon>
        <taxon>Bacillati</taxon>
        <taxon>Bacillota</taxon>
        <taxon>Bacilli</taxon>
        <taxon>Bacillales</taxon>
        <taxon>Paenibacillaceae</taxon>
        <taxon>Paenibacillus</taxon>
    </lineage>
</organism>
<dbReference type="STRING" id="1174501.SAMN05216192_108153"/>
<dbReference type="Proteomes" id="UP000199050">
    <property type="component" value="Unassembled WGS sequence"/>
</dbReference>
<dbReference type="OrthoDB" id="2590791at2"/>
<evidence type="ECO:0000313" key="3">
    <source>
        <dbReference type="Proteomes" id="UP000199050"/>
    </source>
</evidence>
<keyword evidence="1" id="KW-1133">Transmembrane helix</keyword>
<feature type="transmembrane region" description="Helical" evidence="1">
    <location>
        <begin position="140"/>
        <end position="163"/>
    </location>
</feature>
<feature type="transmembrane region" description="Helical" evidence="1">
    <location>
        <begin position="20"/>
        <end position="48"/>
    </location>
</feature>
<protein>
    <submittedName>
        <fullName evidence="2">Uncharacterized protein</fullName>
    </submittedName>
</protein>
<feature type="transmembrane region" description="Helical" evidence="1">
    <location>
        <begin position="68"/>
        <end position="88"/>
    </location>
</feature>
<reference evidence="3" key="1">
    <citation type="submission" date="2016-10" db="EMBL/GenBank/DDBJ databases">
        <authorList>
            <person name="Varghese N."/>
            <person name="Submissions S."/>
        </authorList>
    </citation>
    <scope>NUCLEOTIDE SEQUENCE [LARGE SCALE GENOMIC DNA]</scope>
    <source>
        <strain evidence="3">CGMCC 1.11012</strain>
    </source>
</reference>